<dbReference type="SUPFAM" id="SSF48452">
    <property type="entry name" value="TPR-like"/>
    <property type="match status" value="1"/>
</dbReference>
<keyword evidence="5" id="KW-1185">Reference proteome</keyword>
<dbReference type="EMBL" id="KN880545">
    <property type="protein sequence ID" value="KIY66738.1"/>
    <property type="molecule type" value="Genomic_DNA"/>
</dbReference>
<protein>
    <submittedName>
        <fullName evidence="4">Uncharacterized protein</fullName>
    </submittedName>
</protein>
<reference evidence="4 5" key="1">
    <citation type="journal article" date="2015" name="Fungal Genet. Biol.">
        <title>Evolution of novel wood decay mechanisms in Agaricales revealed by the genome sequences of Fistulina hepatica and Cylindrobasidium torrendii.</title>
        <authorList>
            <person name="Floudas D."/>
            <person name="Held B.W."/>
            <person name="Riley R."/>
            <person name="Nagy L.G."/>
            <person name="Koehler G."/>
            <person name="Ransdell A.S."/>
            <person name="Younus H."/>
            <person name="Chow J."/>
            <person name="Chiniquy J."/>
            <person name="Lipzen A."/>
            <person name="Tritt A."/>
            <person name="Sun H."/>
            <person name="Haridas S."/>
            <person name="LaButti K."/>
            <person name="Ohm R.A."/>
            <person name="Kues U."/>
            <person name="Blanchette R.A."/>
            <person name="Grigoriev I.V."/>
            <person name="Minto R.E."/>
            <person name="Hibbett D.S."/>
        </authorList>
    </citation>
    <scope>NUCLEOTIDE SEQUENCE [LARGE SCALE GENOMIC DNA]</scope>
    <source>
        <strain evidence="4 5">FP15055 ss-10</strain>
    </source>
</reference>
<sequence length="993" mass="110481">MATSGSSIPEKSAHYFLQLQLARTAGDFSADIAFPARDVHNNTLSWSELFRKVDKHCIGEEWKDLREVVSAVRKLAVAIEGSKDNESLGTYKIDVGRSQLVRGDERVGDIRSTYEGLKAKNDASDVRTFALAWYACALEDPAAALAHINKHAQSTTAWIVDTIPLPSSPPASAQPSAPLNSDEPHLRAHRAWAFTEVLRTVAVKGISFERLGNPDEALQAYTSAIPVLTLVENEVVVLAQFREHQDLWRWTVILLWRATMLSQGDKDWLERYERCSAGWWAADAGNWMVREREAVCVVYLRSKLPGWRRIVSEYRAILDVTTSFPRAGQRNTRVEEFVEMCVAVWERVGGTWISDILWWATRLTFNSYLVLRYLVRALHDQQDYQLARRTLELYVAVVDKAWEVSQKEGVDEMHPDADTDEKYVETLAFGVRMLCRMGTKKDAQLAEKLVGQILRRAPKPTSSIKLAQAISEVTLATTLYEYTKLATAHGLFLDAVDLDDSSWIAHWYLSVSYARYAPDPCLDAAQVHAAKAVDLEPKDVRCWHLLALVSAAKEDWPAASVALDMGQNLGEIEDQPEDLHFKPTFSFGTLPTAMTPVGSALRDVDRTSNAFLDALQIRMSQVALAERIHGTESAVELLPDVFSWAAKHKRKEQASSENGPPEIVLPTHQKETDGQSVVLPMPPVDITVLPSTPIDAEGKSSFSPQGPDGGRTLQPTARKRAASSSSMLSTQTGRSSRKMSVSRALEWDAGSKEMDGYSSIHSRSKVDIDLAVELPSTLPNAFPVETEKSRSSTSSLGAERARARRETRGLSELWLMSAAMFRRLGKLQQCLSAIQEAESMDARNGDVWVQLGLYHHARSAPILAADAFKKALVINSDDVAATVWLSRVWIEDAEKRKDSATPKAYSNAPDVDGLMEERTSEAQDLADLAVGQLEALVHERGWDSPEAWWLLARAYRLQSVTREKQARGALAKALELTQRRGCGAIRTLDHVFV</sequence>
<evidence type="ECO:0000256" key="1">
    <source>
        <dbReference type="ARBA" id="ARBA00002550"/>
    </source>
</evidence>
<name>A0A0D7B870_9AGAR</name>
<comment type="similarity">
    <text evidence="2">Belongs to the YPP1 family.</text>
</comment>
<evidence type="ECO:0000256" key="3">
    <source>
        <dbReference type="SAM" id="MobiDB-lite"/>
    </source>
</evidence>
<evidence type="ECO:0000256" key="2">
    <source>
        <dbReference type="ARBA" id="ARBA00038251"/>
    </source>
</evidence>
<dbReference type="Gene3D" id="1.25.40.10">
    <property type="entry name" value="Tetratricopeptide repeat domain"/>
    <property type="match status" value="2"/>
</dbReference>
<dbReference type="STRING" id="1314674.A0A0D7B870"/>
<dbReference type="InterPro" id="IPR051722">
    <property type="entry name" value="Endocytosis_PI4K-reg_protein"/>
</dbReference>
<dbReference type="AlphaFoldDB" id="A0A0D7B870"/>
<dbReference type="PANTHER" id="PTHR23083">
    <property type="entry name" value="TETRATRICOPEPTIDE REPEAT PROTEIN, TPR"/>
    <property type="match status" value="1"/>
</dbReference>
<accession>A0A0D7B870</accession>
<gene>
    <name evidence="4" type="ORF">CYLTODRAFT_423141</name>
</gene>
<dbReference type="OrthoDB" id="29013at2759"/>
<proteinExistence type="inferred from homology"/>
<feature type="compositionally biased region" description="Polar residues" evidence="3">
    <location>
        <begin position="722"/>
        <end position="734"/>
    </location>
</feature>
<evidence type="ECO:0000313" key="4">
    <source>
        <dbReference type="EMBL" id="KIY66738.1"/>
    </source>
</evidence>
<dbReference type="Proteomes" id="UP000054007">
    <property type="component" value="Unassembled WGS sequence"/>
</dbReference>
<dbReference type="PANTHER" id="PTHR23083:SF464">
    <property type="entry name" value="TETRATRICOPEPTIDE REPEAT DOMAIN 7, ISOFORM A"/>
    <property type="match status" value="1"/>
</dbReference>
<organism evidence="4 5">
    <name type="scientific">Cylindrobasidium torrendii FP15055 ss-10</name>
    <dbReference type="NCBI Taxonomy" id="1314674"/>
    <lineage>
        <taxon>Eukaryota</taxon>
        <taxon>Fungi</taxon>
        <taxon>Dikarya</taxon>
        <taxon>Basidiomycota</taxon>
        <taxon>Agaricomycotina</taxon>
        <taxon>Agaricomycetes</taxon>
        <taxon>Agaricomycetidae</taxon>
        <taxon>Agaricales</taxon>
        <taxon>Marasmiineae</taxon>
        <taxon>Physalacriaceae</taxon>
        <taxon>Cylindrobasidium</taxon>
    </lineage>
</organism>
<comment type="function">
    <text evidence="1">Involved in endocytosis.</text>
</comment>
<evidence type="ECO:0000313" key="5">
    <source>
        <dbReference type="Proteomes" id="UP000054007"/>
    </source>
</evidence>
<dbReference type="InterPro" id="IPR019734">
    <property type="entry name" value="TPR_rpt"/>
</dbReference>
<feature type="region of interest" description="Disordered" evidence="3">
    <location>
        <begin position="673"/>
        <end position="743"/>
    </location>
</feature>
<dbReference type="InterPro" id="IPR011990">
    <property type="entry name" value="TPR-like_helical_dom_sf"/>
</dbReference>
<dbReference type="SMART" id="SM00028">
    <property type="entry name" value="TPR"/>
    <property type="match status" value="3"/>
</dbReference>